<dbReference type="AlphaFoldDB" id="A0A109JX35"/>
<gene>
    <name evidence="1" type="ORF">AS026_33240</name>
</gene>
<dbReference type="RefSeq" id="WP_062369158.1">
    <property type="nucleotide sequence ID" value="NZ_LNCD01000034.1"/>
</dbReference>
<evidence type="ECO:0000313" key="2">
    <source>
        <dbReference type="Proteomes" id="UP000068164"/>
    </source>
</evidence>
<accession>A0A109JX35</accession>
<proteinExistence type="predicted"/>
<dbReference type="EMBL" id="LNCD01000034">
    <property type="protein sequence ID" value="KWV56708.1"/>
    <property type="molecule type" value="Genomic_DNA"/>
</dbReference>
<name>A0A109JX35_9HYPH</name>
<evidence type="ECO:0000313" key="1">
    <source>
        <dbReference type="EMBL" id="KWV56708.1"/>
    </source>
</evidence>
<protein>
    <submittedName>
        <fullName evidence="1">Uncharacterized protein</fullName>
    </submittedName>
</protein>
<reference evidence="1 2" key="1">
    <citation type="submission" date="2015-11" db="EMBL/GenBank/DDBJ databases">
        <title>Draft Genome Sequence of the Strain BR 10423 (Rhizobium sp.) isolated from nodules of Mimosa pudica.</title>
        <authorList>
            <person name="Barauna A.C."/>
            <person name="Zilli J.E."/>
            <person name="Simoes-Araujo J.L."/>
            <person name="Reis V.M."/>
            <person name="James E.K."/>
            <person name="Reis F.B.Jr."/>
            <person name="Rouws L.F."/>
            <person name="Passos S.R."/>
            <person name="Gois S.R."/>
        </authorList>
    </citation>
    <scope>NUCLEOTIDE SEQUENCE [LARGE SCALE GENOMIC DNA]</scope>
    <source>
        <strain evidence="1 2">BR10423</strain>
    </source>
</reference>
<dbReference type="Proteomes" id="UP000068164">
    <property type="component" value="Unassembled WGS sequence"/>
</dbReference>
<sequence>MKHQTLEQLQNIADIDQAFPHRVMSRSERLERWVELLELSPHRRLATLYQTEHQPTSVLSLLRSDNSPISVAFEDPILRAAGLENDTYGQAKKFFSLTDGELHNVLCYCHFGATVSAATAAHYVRGILGVDRPGLFARLRALFTS</sequence>
<keyword evidence="2" id="KW-1185">Reference proteome</keyword>
<organism evidence="1 2">
    <name type="scientific">Rhizobium altiplani</name>
    <dbReference type="NCBI Taxonomy" id="1864509"/>
    <lineage>
        <taxon>Bacteria</taxon>
        <taxon>Pseudomonadati</taxon>
        <taxon>Pseudomonadota</taxon>
        <taxon>Alphaproteobacteria</taxon>
        <taxon>Hyphomicrobiales</taxon>
        <taxon>Rhizobiaceae</taxon>
        <taxon>Rhizobium/Agrobacterium group</taxon>
        <taxon>Rhizobium</taxon>
    </lineage>
</organism>
<dbReference type="OrthoDB" id="8281686at2"/>
<comment type="caution">
    <text evidence="1">The sequence shown here is derived from an EMBL/GenBank/DDBJ whole genome shotgun (WGS) entry which is preliminary data.</text>
</comment>